<dbReference type="Pfam" id="PF02225">
    <property type="entry name" value="PA"/>
    <property type="match status" value="1"/>
</dbReference>
<evidence type="ECO:0000256" key="3">
    <source>
        <dbReference type="ARBA" id="ARBA00022729"/>
    </source>
</evidence>
<dbReference type="GO" id="GO:0008236">
    <property type="term" value="F:serine-type peptidase activity"/>
    <property type="evidence" value="ECO:0007669"/>
    <property type="project" value="UniProtKB-KW"/>
</dbReference>
<sequence length="198" mass="21391">MVVGKIVLCDVGKTRQTMAEKGEAVKLAGGAGAIVVSPEEYGLVYDADVGHYIDFLCALGYNAKQIALFTNDGSVTDCSQHASSVGDHNYPAFSVVFKSDVAVTTQRRVVTNVGKNARATYTPRVTSPPGVHVTVKPWKLQFSATRPAQEYTVTFESRRTGSLKKKHAFGSIVWTEGVHRVASPIAFTWLANNPVAEM</sequence>
<keyword evidence="4" id="KW-0720">Serine protease</keyword>
<dbReference type="Gene3D" id="3.50.30.30">
    <property type="match status" value="1"/>
</dbReference>
<feature type="domain" description="PA" evidence="5">
    <location>
        <begin position="2"/>
        <end position="42"/>
    </location>
</feature>
<dbReference type="InterPro" id="IPR003137">
    <property type="entry name" value="PA_domain"/>
</dbReference>
<comment type="caution">
    <text evidence="7">The sequence shown here is derived from an EMBL/GenBank/DDBJ whole genome shotgun (WGS) entry which is preliminary data.</text>
</comment>
<proteinExistence type="inferred from homology"/>
<dbReference type="InterPro" id="IPR045051">
    <property type="entry name" value="SBT"/>
</dbReference>
<keyword evidence="2" id="KW-0645">Protease</keyword>
<comment type="similarity">
    <text evidence="1">Belongs to the peptidase S8 family.</text>
</comment>
<evidence type="ECO:0000259" key="5">
    <source>
        <dbReference type="Pfam" id="PF02225"/>
    </source>
</evidence>
<keyword evidence="8" id="KW-1185">Reference proteome</keyword>
<dbReference type="AlphaFoldDB" id="A0A5J9SXI5"/>
<evidence type="ECO:0000256" key="2">
    <source>
        <dbReference type="ARBA" id="ARBA00022670"/>
    </source>
</evidence>
<evidence type="ECO:0000259" key="6">
    <source>
        <dbReference type="Pfam" id="PF17766"/>
    </source>
</evidence>
<dbReference type="Proteomes" id="UP000324897">
    <property type="component" value="Unassembled WGS sequence"/>
</dbReference>
<name>A0A5J9SXI5_9POAL</name>
<dbReference type="GO" id="GO:0006508">
    <property type="term" value="P:proteolysis"/>
    <property type="evidence" value="ECO:0007669"/>
    <property type="project" value="UniProtKB-KW"/>
</dbReference>
<evidence type="ECO:0000313" key="7">
    <source>
        <dbReference type="EMBL" id="TVU03716.1"/>
    </source>
</evidence>
<reference evidence="7 8" key="1">
    <citation type="journal article" date="2019" name="Sci. Rep.">
        <title>A high-quality genome of Eragrostis curvula grass provides insights into Poaceae evolution and supports new strategies to enhance forage quality.</title>
        <authorList>
            <person name="Carballo J."/>
            <person name="Santos B.A.C.M."/>
            <person name="Zappacosta D."/>
            <person name="Garbus I."/>
            <person name="Selva J.P."/>
            <person name="Gallo C.A."/>
            <person name="Diaz A."/>
            <person name="Albertini E."/>
            <person name="Caccamo M."/>
            <person name="Echenique V."/>
        </authorList>
    </citation>
    <scope>NUCLEOTIDE SEQUENCE [LARGE SCALE GENOMIC DNA]</scope>
    <source>
        <strain evidence="8">cv. Victoria</strain>
        <tissue evidence="7">Leaf</tissue>
    </source>
</reference>
<accession>A0A5J9SXI5</accession>
<keyword evidence="4" id="KW-0378">Hydrolase</keyword>
<dbReference type="InterPro" id="IPR041469">
    <property type="entry name" value="Subtilisin-like_FN3"/>
</dbReference>
<dbReference type="FunFam" id="2.60.40.2310:FF:000001">
    <property type="entry name" value="Subtilisin-like protease SBT1.5"/>
    <property type="match status" value="1"/>
</dbReference>
<dbReference type="PANTHER" id="PTHR10795">
    <property type="entry name" value="PROPROTEIN CONVERTASE SUBTILISIN/KEXIN"/>
    <property type="match status" value="1"/>
</dbReference>
<gene>
    <name evidence="7" type="ORF">EJB05_50747</name>
</gene>
<protein>
    <recommendedName>
        <fullName evidence="9">Subtilisin-like protease fibronectin type-III domain-containing protein</fullName>
    </recommendedName>
</protein>
<evidence type="ECO:0000313" key="8">
    <source>
        <dbReference type="Proteomes" id="UP000324897"/>
    </source>
</evidence>
<dbReference type="Gene3D" id="2.60.40.2310">
    <property type="match status" value="1"/>
</dbReference>
<organism evidence="7 8">
    <name type="scientific">Eragrostis curvula</name>
    <name type="common">weeping love grass</name>
    <dbReference type="NCBI Taxonomy" id="38414"/>
    <lineage>
        <taxon>Eukaryota</taxon>
        <taxon>Viridiplantae</taxon>
        <taxon>Streptophyta</taxon>
        <taxon>Embryophyta</taxon>
        <taxon>Tracheophyta</taxon>
        <taxon>Spermatophyta</taxon>
        <taxon>Magnoliopsida</taxon>
        <taxon>Liliopsida</taxon>
        <taxon>Poales</taxon>
        <taxon>Poaceae</taxon>
        <taxon>PACMAD clade</taxon>
        <taxon>Chloridoideae</taxon>
        <taxon>Eragrostideae</taxon>
        <taxon>Eragrostidinae</taxon>
        <taxon>Eragrostis</taxon>
    </lineage>
</organism>
<dbReference type="Pfam" id="PF17766">
    <property type="entry name" value="fn3_6"/>
    <property type="match status" value="1"/>
</dbReference>
<evidence type="ECO:0000256" key="1">
    <source>
        <dbReference type="ARBA" id="ARBA00011073"/>
    </source>
</evidence>
<dbReference type="OrthoDB" id="778844at2759"/>
<dbReference type="EMBL" id="RWGY01000156">
    <property type="protein sequence ID" value="TVU03716.1"/>
    <property type="molecule type" value="Genomic_DNA"/>
</dbReference>
<evidence type="ECO:0008006" key="9">
    <source>
        <dbReference type="Google" id="ProtNLM"/>
    </source>
</evidence>
<evidence type="ECO:0000256" key="4">
    <source>
        <dbReference type="ARBA" id="ARBA00022825"/>
    </source>
</evidence>
<keyword evidence="3" id="KW-0732">Signal</keyword>
<dbReference type="CDD" id="cd02120">
    <property type="entry name" value="PA_subtilisin_like"/>
    <property type="match status" value="1"/>
</dbReference>
<feature type="domain" description="Subtilisin-like protease fibronectin type-III" evidence="6">
    <location>
        <begin position="87"/>
        <end position="186"/>
    </location>
</feature>
<dbReference type="Gramene" id="TVU03716">
    <property type="protein sequence ID" value="TVU03716"/>
    <property type="gene ID" value="EJB05_50747"/>
</dbReference>